<dbReference type="GO" id="GO:0006508">
    <property type="term" value="P:proteolysis"/>
    <property type="evidence" value="ECO:0007669"/>
    <property type="project" value="UniProtKB-KW"/>
</dbReference>
<evidence type="ECO:0000256" key="8">
    <source>
        <dbReference type="ARBA" id="ARBA00023049"/>
    </source>
</evidence>
<keyword evidence="8 10" id="KW-0482">Metalloprotease</keyword>
<evidence type="ECO:0000256" key="9">
    <source>
        <dbReference type="ARBA" id="ARBA00023288"/>
    </source>
</evidence>
<dbReference type="GO" id="GO:0008270">
    <property type="term" value="F:zinc ion binding"/>
    <property type="evidence" value="ECO:0007669"/>
    <property type="project" value="UniProtKB-UniRule"/>
</dbReference>
<dbReference type="EC" id="3.4.11.-" evidence="10"/>
<feature type="domain" description="Aminopeptidase N-like N-terminal" evidence="13">
    <location>
        <begin position="61"/>
        <end position="240"/>
    </location>
</feature>
<dbReference type="Pfam" id="PF01433">
    <property type="entry name" value="Peptidase_M1"/>
    <property type="match status" value="1"/>
</dbReference>
<evidence type="ECO:0000259" key="11">
    <source>
        <dbReference type="Pfam" id="PF01433"/>
    </source>
</evidence>
<evidence type="ECO:0000256" key="3">
    <source>
        <dbReference type="ARBA" id="ARBA00022622"/>
    </source>
</evidence>
<feature type="domain" description="Peptidase M1 membrane alanine aminopeptidase" evidence="11">
    <location>
        <begin position="299"/>
        <end position="469"/>
    </location>
</feature>
<name>A0A836EQW2_9HYME</name>
<proteinExistence type="inferred from homology"/>
<evidence type="ECO:0000259" key="13">
    <source>
        <dbReference type="Pfam" id="PF17900"/>
    </source>
</evidence>
<feature type="domain" description="ERAP1-like C-terminal" evidence="12">
    <location>
        <begin position="564"/>
        <end position="727"/>
    </location>
</feature>
<keyword evidence="5 10" id="KW-0479">Metal-binding</keyword>
<dbReference type="GO" id="GO:0098552">
    <property type="term" value="C:side of membrane"/>
    <property type="evidence" value="ECO:0007669"/>
    <property type="project" value="UniProtKB-KW"/>
</dbReference>
<evidence type="ECO:0000256" key="4">
    <source>
        <dbReference type="ARBA" id="ARBA00022670"/>
    </source>
</evidence>
<keyword evidence="3" id="KW-0325">Glycoprotein</keyword>
<keyword evidence="6 10" id="KW-0378">Hydrolase</keyword>
<dbReference type="EMBL" id="JAANIC010006835">
    <property type="protein sequence ID" value="KAG5328018.1"/>
    <property type="molecule type" value="Genomic_DNA"/>
</dbReference>
<keyword evidence="10 14" id="KW-0031">Aminopeptidase</keyword>
<dbReference type="Gene3D" id="2.60.40.1730">
    <property type="entry name" value="tricorn interacting facor f3 domain"/>
    <property type="match status" value="1"/>
</dbReference>
<dbReference type="InterPro" id="IPR024571">
    <property type="entry name" value="ERAP1-like_C_dom"/>
</dbReference>
<evidence type="ECO:0000256" key="5">
    <source>
        <dbReference type="ARBA" id="ARBA00022723"/>
    </source>
</evidence>
<dbReference type="CDD" id="cd09601">
    <property type="entry name" value="M1_APN-Q_like"/>
    <property type="match status" value="1"/>
</dbReference>
<keyword evidence="4 10" id="KW-0645">Protease</keyword>
<dbReference type="InterPro" id="IPR001930">
    <property type="entry name" value="Peptidase_M1"/>
</dbReference>
<comment type="cofactor">
    <cofactor evidence="10">
        <name>Zn(2+)</name>
        <dbReference type="ChEBI" id="CHEBI:29105"/>
    </cofactor>
    <text evidence="10">Binds 1 zinc ion per subunit.</text>
</comment>
<accession>A0A836EQW2</accession>
<comment type="caution">
    <text evidence="14">The sequence shown here is derived from an EMBL/GenBank/DDBJ whole genome shotgun (WGS) entry which is preliminary data.</text>
</comment>
<dbReference type="Gene3D" id="2.60.40.1910">
    <property type="match status" value="1"/>
</dbReference>
<feature type="non-terminal residue" evidence="14">
    <location>
        <position position="732"/>
    </location>
</feature>
<dbReference type="Proteomes" id="UP000669903">
    <property type="component" value="Unassembled WGS sequence"/>
</dbReference>
<gene>
    <name evidence="14" type="primary">Apm1_1</name>
    <name evidence="14" type="ORF">G6Z76_0014202</name>
</gene>
<keyword evidence="15" id="KW-1185">Reference proteome</keyword>
<comment type="subcellular location">
    <subcellularLocation>
        <location evidence="1">Cell membrane</location>
        <topology evidence="1">Lipid-anchor</topology>
        <topology evidence="1">GPI-anchor</topology>
    </subcellularLocation>
</comment>
<dbReference type="Gene3D" id="1.10.390.10">
    <property type="entry name" value="Neutral Protease Domain 2"/>
    <property type="match status" value="1"/>
</dbReference>
<dbReference type="Pfam" id="PF17900">
    <property type="entry name" value="Peptidase_M1_N"/>
    <property type="match status" value="1"/>
</dbReference>
<dbReference type="SUPFAM" id="SSF63737">
    <property type="entry name" value="Leukotriene A4 hydrolase N-terminal domain"/>
    <property type="match status" value="1"/>
</dbReference>
<dbReference type="InterPro" id="IPR027268">
    <property type="entry name" value="Peptidase_M4/M1_CTD_sf"/>
</dbReference>
<comment type="similarity">
    <text evidence="2 10">Belongs to the peptidase M1 family.</text>
</comment>
<keyword evidence="3" id="KW-0336">GPI-anchor</keyword>
<keyword evidence="7 10" id="KW-0862">Zinc</keyword>
<keyword evidence="9" id="KW-0449">Lipoprotein</keyword>
<reference evidence="14" key="1">
    <citation type="submission" date="2020-03" db="EMBL/GenBank/DDBJ databases">
        <title>Relaxed selection underlies rapid genomic changes in the transitions from sociality to social parasitism in ants.</title>
        <authorList>
            <person name="Bi X."/>
        </authorList>
    </citation>
    <scope>NUCLEOTIDE SEQUENCE</scope>
    <source>
        <strain evidence="14">BGI-DK2014a</strain>
        <tissue evidence="14">Whole body</tissue>
    </source>
</reference>
<feature type="non-terminal residue" evidence="14">
    <location>
        <position position="1"/>
    </location>
</feature>
<evidence type="ECO:0000259" key="12">
    <source>
        <dbReference type="Pfam" id="PF11838"/>
    </source>
</evidence>
<dbReference type="GO" id="GO:0005615">
    <property type="term" value="C:extracellular space"/>
    <property type="evidence" value="ECO:0007669"/>
    <property type="project" value="TreeGrafter"/>
</dbReference>
<dbReference type="PANTHER" id="PTHR11533">
    <property type="entry name" value="PROTEASE M1 ZINC METALLOPROTEASE"/>
    <property type="match status" value="1"/>
</dbReference>
<evidence type="ECO:0000313" key="15">
    <source>
        <dbReference type="Proteomes" id="UP000669903"/>
    </source>
</evidence>
<evidence type="ECO:0000256" key="7">
    <source>
        <dbReference type="ARBA" id="ARBA00022833"/>
    </source>
</evidence>
<dbReference type="Pfam" id="PF11838">
    <property type="entry name" value="ERAP1_C"/>
    <property type="match status" value="1"/>
</dbReference>
<dbReference type="GO" id="GO:0005886">
    <property type="term" value="C:plasma membrane"/>
    <property type="evidence" value="ECO:0007669"/>
    <property type="project" value="UniProtKB-SubCell"/>
</dbReference>
<evidence type="ECO:0000256" key="1">
    <source>
        <dbReference type="ARBA" id="ARBA00004609"/>
    </source>
</evidence>
<dbReference type="GO" id="GO:0005737">
    <property type="term" value="C:cytoplasm"/>
    <property type="evidence" value="ECO:0007669"/>
    <property type="project" value="TreeGrafter"/>
</dbReference>
<dbReference type="GO" id="GO:0070006">
    <property type="term" value="F:metalloaminopeptidase activity"/>
    <property type="evidence" value="ECO:0007669"/>
    <property type="project" value="TreeGrafter"/>
</dbReference>
<evidence type="ECO:0000256" key="10">
    <source>
        <dbReference type="RuleBase" id="RU364040"/>
    </source>
</evidence>
<dbReference type="InterPro" id="IPR014782">
    <property type="entry name" value="Peptidase_M1_dom"/>
</dbReference>
<dbReference type="GO" id="GO:0043171">
    <property type="term" value="P:peptide catabolic process"/>
    <property type="evidence" value="ECO:0007669"/>
    <property type="project" value="TreeGrafter"/>
</dbReference>
<dbReference type="InterPro" id="IPR042097">
    <property type="entry name" value="Aminopeptidase_N-like_N_sf"/>
</dbReference>
<evidence type="ECO:0000313" key="14">
    <source>
        <dbReference type="EMBL" id="KAG5328018.1"/>
    </source>
</evidence>
<dbReference type="InterPro" id="IPR045357">
    <property type="entry name" value="Aminopeptidase_N-like_N"/>
</dbReference>
<dbReference type="PRINTS" id="PR00756">
    <property type="entry name" value="ALADIPTASE"/>
</dbReference>
<dbReference type="GO" id="GO:0042277">
    <property type="term" value="F:peptide binding"/>
    <property type="evidence" value="ECO:0007669"/>
    <property type="project" value="TreeGrafter"/>
</dbReference>
<evidence type="ECO:0000256" key="6">
    <source>
        <dbReference type="ARBA" id="ARBA00022801"/>
    </source>
</evidence>
<dbReference type="AlphaFoldDB" id="A0A836EQW2"/>
<sequence>MNLAQISSSVIFITVITVLAGEYVFYSNPPRDFHLPLYIRPIHYQVNLIQLYTKTHNSSGEETLNTNDENSNFLFVGTSNVTINILRSTHNIRLHSLHPIINDDEVTLIRSDGKIYQMIEYTSEENIIDFTFDDVLTPELYTIKIQFFGELLKRYAQNFFEYSESNDEKDIIWLISPTIQSTGLGKLFPCWSEAHLKATFKMSINHHRNYTVLSNMPVEAHDITDRNVWWTYFHVTPPMSILQLAIVVTTFSRIRINENITLWCRKYSNEQSVNLELDLVKDLIKNITLHLMSEFSEINIPKMDHVAVPNFPYHVTSKWGLIFHREADLIYDKQIDTVMRKIQIARLIAPKIAYQWFSNVVSISWWSDFWLHDGLATLFGEEAIVKTFNKSKLMDFFLVQSQYDSLHLDSHYINMNPAKISSLSKIDSIFSFPRSMKVLVVLRMFQNVISTENFRENVHTYLWRHIFSSSFYETSPIHEILDWKIRNVSNEFLTWIENERYPVLIWKRETRTQGTLFQTYGDSYGKWWIPVTLYYPFRKINIQKVFLIPAQPIASVYIDDPNSWRIVNFESAGYFRVNYDNKTLSTIINIYQLPLYKSINVISRAKIIDDAFHFMIERQFNVTIFWNLTQHLSRDTDYVAWYPMIKIFEYMSTLIPFSVAEVKYINIKEKFWKLLDKPLRTLGFEEDLKEDDFTKYLRQEIVKWSCSFRYDKCIQTAHDKLKEHLKDLKKNR</sequence>
<dbReference type="SUPFAM" id="SSF55486">
    <property type="entry name" value="Metalloproteases ('zincins'), catalytic domain"/>
    <property type="match status" value="1"/>
</dbReference>
<evidence type="ECO:0000256" key="2">
    <source>
        <dbReference type="ARBA" id="ARBA00010136"/>
    </source>
</evidence>
<keyword evidence="3" id="KW-0472">Membrane</keyword>
<protein>
    <recommendedName>
        <fullName evidence="10">Aminopeptidase</fullName>
        <ecNumber evidence="10">3.4.11.-</ecNumber>
    </recommendedName>
</protein>
<organism evidence="14 15">
    <name type="scientific">Acromyrmex charruanus</name>
    <dbReference type="NCBI Taxonomy" id="2715315"/>
    <lineage>
        <taxon>Eukaryota</taxon>
        <taxon>Metazoa</taxon>
        <taxon>Ecdysozoa</taxon>
        <taxon>Arthropoda</taxon>
        <taxon>Hexapoda</taxon>
        <taxon>Insecta</taxon>
        <taxon>Pterygota</taxon>
        <taxon>Neoptera</taxon>
        <taxon>Endopterygota</taxon>
        <taxon>Hymenoptera</taxon>
        <taxon>Apocrita</taxon>
        <taxon>Aculeata</taxon>
        <taxon>Formicoidea</taxon>
        <taxon>Formicidae</taxon>
        <taxon>Myrmicinae</taxon>
        <taxon>Acromyrmex</taxon>
    </lineage>
</organism>
<dbReference type="PANTHER" id="PTHR11533:SF294">
    <property type="entry name" value="THYROTROPIN-RELEASING HORMONE-DEGRADING ECTOENZYME"/>
    <property type="match status" value="1"/>
</dbReference>
<dbReference type="InterPro" id="IPR034016">
    <property type="entry name" value="M1_APN-typ"/>
</dbReference>
<dbReference type="InterPro" id="IPR050344">
    <property type="entry name" value="Peptidase_M1_aminopeptidases"/>
</dbReference>
<dbReference type="Gene3D" id="1.25.50.20">
    <property type="match status" value="1"/>
</dbReference>